<evidence type="ECO:0000259" key="4">
    <source>
        <dbReference type="PROSITE" id="PS50111"/>
    </source>
</evidence>
<gene>
    <name evidence="5" type="ORF">HBE96_12385</name>
</gene>
<evidence type="ECO:0000256" key="1">
    <source>
        <dbReference type="ARBA" id="ARBA00023224"/>
    </source>
</evidence>
<keyword evidence="1 2" id="KW-0807">Transducer</keyword>
<feature type="coiled-coil region" evidence="3">
    <location>
        <begin position="273"/>
        <end position="300"/>
    </location>
</feature>
<comment type="caution">
    <text evidence="5">The sequence shown here is derived from an EMBL/GenBank/DDBJ whole genome shotgun (WGS) entry which is preliminary data.</text>
</comment>
<keyword evidence="6" id="KW-1185">Reference proteome</keyword>
<dbReference type="Proteomes" id="UP000537131">
    <property type="component" value="Unassembled WGS sequence"/>
</dbReference>
<dbReference type="InterPro" id="IPR004089">
    <property type="entry name" value="MCPsignal_dom"/>
</dbReference>
<feature type="domain" description="Methyl-accepting transducer" evidence="4">
    <location>
        <begin position="44"/>
        <end position="280"/>
    </location>
</feature>
<dbReference type="SMART" id="SM00283">
    <property type="entry name" value="MA"/>
    <property type="match status" value="1"/>
</dbReference>
<dbReference type="GO" id="GO:0007165">
    <property type="term" value="P:signal transduction"/>
    <property type="evidence" value="ECO:0007669"/>
    <property type="project" value="UniProtKB-KW"/>
</dbReference>
<evidence type="ECO:0000256" key="2">
    <source>
        <dbReference type="PROSITE-ProRule" id="PRU00284"/>
    </source>
</evidence>
<dbReference type="SUPFAM" id="SSF58104">
    <property type="entry name" value="Methyl-accepting chemotaxis protein (MCP) signaling domain"/>
    <property type="match status" value="1"/>
</dbReference>
<protein>
    <submittedName>
        <fullName evidence="5">Chemotaxis protein</fullName>
    </submittedName>
</protein>
<organism evidence="5 6">
    <name type="scientific">Clostridium muellerianum</name>
    <dbReference type="NCBI Taxonomy" id="2716538"/>
    <lineage>
        <taxon>Bacteria</taxon>
        <taxon>Bacillati</taxon>
        <taxon>Bacillota</taxon>
        <taxon>Clostridia</taxon>
        <taxon>Eubacteriales</taxon>
        <taxon>Clostridiaceae</taxon>
        <taxon>Clostridium</taxon>
    </lineage>
</organism>
<name>A0A7Y0EHZ5_9CLOT</name>
<keyword evidence="3" id="KW-0175">Coiled coil</keyword>
<dbReference type="Pfam" id="PF00015">
    <property type="entry name" value="MCPsignal"/>
    <property type="match status" value="1"/>
</dbReference>
<accession>A0A7Y0EHZ5</accession>
<dbReference type="PANTHER" id="PTHR32089:SF112">
    <property type="entry name" value="LYSOZYME-LIKE PROTEIN-RELATED"/>
    <property type="match status" value="1"/>
</dbReference>
<proteinExistence type="predicted"/>
<dbReference type="AlphaFoldDB" id="A0A7Y0EHZ5"/>
<sequence length="320" mass="36353">MLKLNIRDKSEENKEVIDMRQENSLQCFKYASEVKELTNEVDKNIQDLLKKEGNITYGLNELLEGTEYTTNQTEKVNDYLDSLSQNSEKTTKLVDEVFVSLKDSLKEIDSAKNDFYDLINQVNGVSKVFEEFFKLFMELQSHYKNIEGFASIITNIANQTNLLSLNAAIEAARAGEAGKGFSVVANEIKKMSIDTQKNTKYIMEALKEMTETIELINNKSNEGGKTISKTESIIKNSKDLLDNIINSESKIYKHVEVVKDSQEQNLGGIQQMASTLTNIVNKSKKENEELEDLILDIQKKADSYMHILNGINQIKLLHDK</sequence>
<dbReference type="GO" id="GO:0016020">
    <property type="term" value="C:membrane"/>
    <property type="evidence" value="ECO:0007669"/>
    <property type="project" value="InterPro"/>
</dbReference>
<dbReference type="PROSITE" id="PS50111">
    <property type="entry name" value="CHEMOTAXIS_TRANSDUC_2"/>
    <property type="match status" value="1"/>
</dbReference>
<reference evidence="5 6" key="2">
    <citation type="submission" date="2020-06" db="EMBL/GenBank/DDBJ databases">
        <title>Complete Genome Sequence of Clostridium muelleri sp. nov. P21T, an Acid-Alcohol Producing Acetogen Isolated from Old Hay.</title>
        <authorList>
            <person name="Duncan K.E."/>
            <person name="Tanner R.S."/>
        </authorList>
    </citation>
    <scope>NUCLEOTIDE SEQUENCE [LARGE SCALE GENOMIC DNA]</scope>
    <source>
        <strain evidence="5 6">P21</strain>
    </source>
</reference>
<dbReference type="EMBL" id="JABBNI010000022">
    <property type="protein sequence ID" value="NMM63462.1"/>
    <property type="molecule type" value="Genomic_DNA"/>
</dbReference>
<dbReference type="RefSeq" id="WP_169298066.1">
    <property type="nucleotide sequence ID" value="NZ_JABBNI010000022.1"/>
</dbReference>
<reference evidence="5 6" key="1">
    <citation type="submission" date="2020-04" db="EMBL/GenBank/DDBJ databases">
        <authorList>
            <person name="Doyle D.A."/>
        </authorList>
    </citation>
    <scope>NUCLEOTIDE SEQUENCE [LARGE SCALE GENOMIC DNA]</scope>
    <source>
        <strain evidence="5 6">P21</strain>
    </source>
</reference>
<dbReference type="Gene3D" id="1.10.287.950">
    <property type="entry name" value="Methyl-accepting chemotaxis protein"/>
    <property type="match status" value="1"/>
</dbReference>
<evidence type="ECO:0000313" key="5">
    <source>
        <dbReference type="EMBL" id="NMM63462.1"/>
    </source>
</evidence>
<evidence type="ECO:0000256" key="3">
    <source>
        <dbReference type="SAM" id="Coils"/>
    </source>
</evidence>
<dbReference type="PANTHER" id="PTHR32089">
    <property type="entry name" value="METHYL-ACCEPTING CHEMOTAXIS PROTEIN MCPB"/>
    <property type="match status" value="1"/>
</dbReference>
<evidence type="ECO:0000313" key="6">
    <source>
        <dbReference type="Proteomes" id="UP000537131"/>
    </source>
</evidence>